<dbReference type="AlphaFoldDB" id="A0A194QIR3"/>
<proteinExistence type="predicted"/>
<evidence type="ECO:0000313" key="2">
    <source>
        <dbReference type="Proteomes" id="UP000053268"/>
    </source>
</evidence>
<protein>
    <submittedName>
        <fullName evidence="1">Uncharacterized protein</fullName>
    </submittedName>
</protein>
<keyword evidence="2" id="KW-1185">Reference proteome</keyword>
<evidence type="ECO:0000313" key="1">
    <source>
        <dbReference type="EMBL" id="KPJ04820.1"/>
    </source>
</evidence>
<gene>
    <name evidence="1" type="ORF">RR46_02517</name>
</gene>
<accession>A0A194QIR3</accession>
<organism evidence="1 2">
    <name type="scientific">Papilio xuthus</name>
    <name type="common">Asian swallowtail butterfly</name>
    <dbReference type="NCBI Taxonomy" id="66420"/>
    <lineage>
        <taxon>Eukaryota</taxon>
        <taxon>Metazoa</taxon>
        <taxon>Ecdysozoa</taxon>
        <taxon>Arthropoda</taxon>
        <taxon>Hexapoda</taxon>
        <taxon>Insecta</taxon>
        <taxon>Pterygota</taxon>
        <taxon>Neoptera</taxon>
        <taxon>Endopterygota</taxon>
        <taxon>Lepidoptera</taxon>
        <taxon>Glossata</taxon>
        <taxon>Ditrysia</taxon>
        <taxon>Papilionoidea</taxon>
        <taxon>Papilionidae</taxon>
        <taxon>Papilioninae</taxon>
        <taxon>Papilio</taxon>
    </lineage>
</organism>
<name>A0A194QIR3_PAPXU</name>
<dbReference type="EMBL" id="KQ458860">
    <property type="protein sequence ID" value="KPJ04820.1"/>
    <property type="molecule type" value="Genomic_DNA"/>
</dbReference>
<sequence>MIPELTINNEDELPKPIILTAEEFHKMLLNSFQKDCNLSERWTNEEIRKILLEYAYRGSNITYNIHTSQ</sequence>
<reference evidence="1 2" key="1">
    <citation type="journal article" date="2015" name="Nat. Commun.">
        <title>Outbred genome sequencing and CRISPR/Cas9 gene editing in butterflies.</title>
        <authorList>
            <person name="Li X."/>
            <person name="Fan D."/>
            <person name="Zhang W."/>
            <person name="Liu G."/>
            <person name="Zhang L."/>
            <person name="Zhao L."/>
            <person name="Fang X."/>
            <person name="Chen L."/>
            <person name="Dong Y."/>
            <person name="Chen Y."/>
            <person name="Ding Y."/>
            <person name="Zhao R."/>
            <person name="Feng M."/>
            <person name="Zhu Y."/>
            <person name="Feng Y."/>
            <person name="Jiang X."/>
            <person name="Zhu D."/>
            <person name="Xiang H."/>
            <person name="Feng X."/>
            <person name="Li S."/>
            <person name="Wang J."/>
            <person name="Zhang G."/>
            <person name="Kronforst M.R."/>
            <person name="Wang W."/>
        </authorList>
    </citation>
    <scope>NUCLEOTIDE SEQUENCE [LARGE SCALE GENOMIC DNA]</scope>
    <source>
        <strain evidence="1">Ya'a_city_454_Px</strain>
        <tissue evidence="1">Whole body</tissue>
    </source>
</reference>
<dbReference type="Proteomes" id="UP000053268">
    <property type="component" value="Unassembled WGS sequence"/>
</dbReference>